<feature type="region of interest" description="Disordered" evidence="1">
    <location>
        <begin position="25"/>
        <end position="49"/>
    </location>
</feature>
<sequence>MLSLLVAPPSVSEILTEACPSIATAHSSSPHLFPPPSDQRIFSPLQSPSSCRLSLRGVRLTTVPSSRLSLEAPASPPSSVSALSARPSVKGKKRKPPMPPQCKTIANSAHFS</sequence>
<evidence type="ECO:0000256" key="1">
    <source>
        <dbReference type="SAM" id="MobiDB-lite"/>
    </source>
</evidence>
<evidence type="ECO:0000313" key="3">
    <source>
        <dbReference type="Proteomes" id="UP001341840"/>
    </source>
</evidence>
<proteinExistence type="predicted"/>
<dbReference type="Proteomes" id="UP001341840">
    <property type="component" value="Unassembled WGS sequence"/>
</dbReference>
<keyword evidence="3" id="KW-1185">Reference proteome</keyword>
<reference evidence="2 3" key="1">
    <citation type="journal article" date="2023" name="Plants (Basel)">
        <title>Bridging the Gap: Combining Genomics and Transcriptomics Approaches to Understand Stylosanthes scabra, an Orphan Legume from the Brazilian Caatinga.</title>
        <authorList>
            <person name="Ferreira-Neto J.R.C."/>
            <person name="da Silva M.D."/>
            <person name="Binneck E."/>
            <person name="de Melo N.F."/>
            <person name="da Silva R.H."/>
            <person name="de Melo A.L.T.M."/>
            <person name="Pandolfi V."/>
            <person name="Bustamante F.O."/>
            <person name="Brasileiro-Vidal A.C."/>
            <person name="Benko-Iseppon A.M."/>
        </authorList>
    </citation>
    <scope>NUCLEOTIDE SEQUENCE [LARGE SCALE GENOMIC DNA]</scope>
    <source>
        <tissue evidence="2">Leaves</tissue>
    </source>
</reference>
<accession>A0ABU6RU38</accession>
<feature type="region of interest" description="Disordered" evidence="1">
    <location>
        <begin position="65"/>
        <end position="112"/>
    </location>
</feature>
<protein>
    <submittedName>
        <fullName evidence="2">Uncharacterized protein</fullName>
    </submittedName>
</protein>
<organism evidence="2 3">
    <name type="scientific">Stylosanthes scabra</name>
    <dbReference type="NCBI Taxonomy" id="79078"/>
    <lineage>
        <taxon>Eukaryota</taxon>
        <taxon>Viridiplantae</taxon>
        <taxon>Streptophyta</taxon>
        <taxon>Embryophyta</taxon>
        <taxon>Tracheophyta</taxon>
        <taxon>Spermatophyta</taxon>
        <taxon>Magnoliopsida</taxon>
        <taxon>eudicotyledons</taxon>
        <taxon>Gunneridae</taxon>
        <taxon>Pentapetalae</taxon>
        <taxon>rosids</taxon>
        <taxon>fabids</taxon>
        <taxon>Fabales</taxon>
        <taxon>Fabaceae</taxon>
        <taxon>Papilionoideae</taxon>
        <taxon>50 kb inversion clade</taxon>
        <taxon>dalbergioids sensu lato</taxon>
        <taxon>Dalbergieae</taxon>
        <taxon>Pterocarpus clade</taxon>
        <taxon>Stylosanthes</taxon>
    </lineage>
</organism>
<gene>
    <name evidence="2" type="ORF">PIB30_085473</name>
</gene>
<name>A0ABU6RU38_9FABA</name>
<evidence type="ECO:0000313" key="2">
    <source>
        <dbReference type="EMBL" id="MED6127163.1"/>
    </source>
</evidence>
<dbReference type="EMBL" id="JASCZI010031635">
    <property type="protein sequence ID" value="MED6127163.1"/>
    <property type="molecule type" value="Genomic_DNA"/>
</dbReference>
<feature type="compositionally biased region" description="Low complexity" evidence="1">
    <location>
        <begin position="65"/>
        <end position="88"/>
    </location>
</feature>
<comment type="caution">
    <text evidence="2">The sequence shown here is derived from an EMBL/GenBank/DDBJ whole genome shotgun (WGS) entry which is preliminary data.</text>
</comment>